<proteinExistence type="predicted"/>
<gene>
    <name evidence="5" type="ORF">ADEAN_000083100</name>
</gene>
<evidence type="ECO:0008006" key="7">
    <source>
        <dbReference type="Google" id="ProtNLM"/>
    </source>
</evidence>
<keyword evidence="1" id="KW-0540">Nuclease</keyword>
<organism evidence="5 6">
    <name type="scientific">Angomonas deanei</name>
    <dbReference type="NCBI Taxonomy" id="59799"/>
    <lineage>
        <taxon>Eukaryota</taxon>
        <taxon>Discoba</taxon>
        <taxon>Euglenozoa</taxon>
        <taxon>Kinetoplastea</taxon>
        <taxon>Metakinetoplastina</taxon>
        <taxon>Trypanosomatida</taxon>
        <taxon>Trypanosomatidae</taxon>
        <taxon>Strigomonadinae</taxon>
        <taxon>Angomonas</taxon>
    </lineage>
</organism>
<evidence type="ECO:0000256" key="1">
    <source>
        <dbReference type="ARBA" id="ARBA00022722"/>
    </source>
</evidence>
<dbReference type="InterPro" id="IPR012337">
    <property type="entry name" value="RNaseH-like_sf"/>
</dbReference>
<feature type="compositionally biased region" description="Basic residues" evidence="4">
    <location>
        <begin position="197"/>
        <end position="214"/>
    </location>
</feature>
<dbReference type="OrthoDB" id="448399at2759"/>
<keyword evidence="2" id="KW-0378">Hydrolase</keyword>
<feature type="region of interest" description="Disordered" evidence="4">
    <location>
        <begin position="188"/>
        <end position="214"/>
    </location>
</feature>
<evidence type="ECO:0000313" key="6">
    <source>
        <dbReference type="Proteomes" id="UP000515908"/>
    </source>
</evidence>
<sequence length="214" mass="25504">MVDQSETLSEVLVRFDEWLNSVVYPLVRQWREYYSQDPTSALCATNLKSEQSRFIYDEKNVDFTEEEKMICFATDGPWDMRHFMHECSVLRDKVEFPPLFYRFINVRHSYCQLFKTRQVKLTHMLRRMGMTFEGQRHSGLADSRNITRVLAELIARGYRCHHVSTIKYYHRGDAYLLIDQATRELLEEYGDEDKPSNGRKNKPKAKKSKKSKRK</sequence>
<dbReference type="InterPro" id="IPR047201">
    <property type="entry name" value="ERI-1_3'hExo-like"/>
</dbReference>
<dbReference type="PANTHER" id="PTHR23044:SF65">
    <property type="entry name" value="PUTATIVE-RELATED"/>
    <property type="match status" value="1"/>
</dbReference>
<name>A0A7G2C0Z3_9TRYP</name>
<keyword evidence="6" id="KW-1185">Reference proteome</keyword>
<dbReference type="InterPro" id="IPR051274">
    <property type="entry name" value="3-5_Exoribonuclease"/>
</dbReference>
<keyword evidence="3" id="KW-0269">Exonuclease</keyword>
<dbReference type="EMBL" id="LR877145">
    <property type="protein sequence ID" value="CAD2213390.1"/>
    <property type="molecule type" value="Genomic_DNA"/>
</dbReference>
<dbReference type="AlphaFoldDB" id="A0A7G2C0Z3"/>
<protein>
    <recommendedName>
        <fullName evidence="7">Exonuclease</fullName>
    </recommendedName>
</protein>
<evidence type="ECO:0000256" key="3">
    <source>
        <dbReference type="ARBA" id="ARBA00022839"/>
    </source>
</evidence>
<evidence type="ECO:0000256" key="4">
    <source>
        <dbReference type="SAM" id="MobiDB-lite"/>
    </source>
</evidence>
<dbReference type="Gene3D" id="3.30.420.10">
    <property type="entry name" value="Ribonuclease H-like superfamily/Ribonuclease H"/>
    <property type="match status" value="1"/>
</dbReference>
<dbReference type="Proteomes" id="UP000515908">
    <property type="component" value="Chromosome 01"/>
</dbReference>
<dbReference type="InterPro" id="IPR036397">
    <property type="entry name" value="RNaseH_sf"/>
</dbReference>
<dbReference type="GO" id="GO:0003676">
    <property type="term" value="F:nucleic acid binding"/>
    <property type="evidence" value="ECO:0007669"/>
    <property type="project" value="InterPro"/>
</dbReference>
<dbReference type="PANTHER" id="PTHR23044">
    <property type="entry name" value="3'-5' EXONUCLEASE ERI1-RELATED"/>
    <property type="match status" value="1"/>
</dbReference>
<evidence type="ECO:0000256" key="2">
    <source>
        <dbReference type="ARBA" id="ARBA00022801"/>
    </source>
</evidence>
<dbReference type="CDD" id="cd06133">
    <property type="entry name" value="ERI-1_3'hExo_like"/>
    <property type="match status" value="1"/>
</dbReference>
<accession>A0A7G2C0Z3</accession>
<evidence type="ECO:0000313" key="5">
    <source>
        <dbReference type="EMBL" id="CAD2213390.1"/>
    </source>
</evidence>
<dbReference type="VEuPathDB" id="TriTrypDB:ADEAN_000083100"/>
<reference evidence="5 6" key="1">
    <citation type="submission" date="2020-08" db="EMBL/GenBank/DDBJ databases">
        <authorList>
            <person name="Newling K."/>
            <person name="Davey J."/>
            <person name="Forrester S."/>
        </authorList>
    </citation>
    <scope>NUCLEOTIDE SEQUENCE [LARGE SCALE GENOMIC DNA]</scope>
    <source>
        <strain evidence="6">Crithidia deanei Carvalho (ATCC PRA-265)</strain>
    </source>
</reference>
<dbReference type="SUPFAM" id="SSF53098">
    <property type="entry name" value="Ribonuclease H-like"/>
    <property type="match status" value="1"/>
</dbReference>
<dbReference type="GO" id="GO:0000175">
    <property type="term" value="F:3'-5'-RNA exonuclease activity"/>
    <property type="evidence" value="ECO:0007669"/>
    <property type="project" value="InterPro"/>
</dbReference>